<feature type="domain" description="HAT C-terminal dimerisation" evidence="1">
    <location>
        <begin position="135"/>
        <end position="217"/>
    </location>
</feature>
<dbReference type="SUPFAM" id="SSF53098">
    <property type="entry name" value="Ribonuclease H-like"/>
    <property type="match status" value="1"/>
</dbReference>
<protein>
    <recommendedName>
        <fullName evidence="5">Zinc finger BED domain-containing protein RICESLEEPER 2-like</fullName>
    </recommendedName>
</protein>
<evidence type="ECO:0000259" key="2">
    <source>
        <dbReference type="Pfam" id="PF14372"/>
    </source>
</evidence>
<keyword evidence="4" id="KW-1185">Reference proteome</keyword>
<dbReference type="EMBL" id="JANJYJ010000007">
    <property type="protein sequence ID" value="KAK3198797.1"/>
    <property type="molecule type" value="Genomic_DNA"/>
</dbReference>
<dbReference type="InterPro" id="IPR012337">
    <property type="entry name" value="RNaseH-like_sf"/>
</dbReference>
<sequence length="270" mass="30394">MSGDGNHLVCEMASNMKCKFEKYWGSLETTNKLLIIAVVLDPRYKLQYVSYCFAVLYGAANHDSMTANIKDALVELYKCYSVLYGGGGVGGGGIDRVNEIPSFGDVESDDSSVFDLSVAFSETVERQDNVRGRNEVERYLLEPVERKHSNFDILTWWSVSSAHYPILASIAKDVFAMPISIMDFSSAFSCGGRFLDSFRSLLNPKMVECLICTQNWLQAKHRKSQLEDAIMHAQNDDSSLENLQFNEETETELEKLIKALVTMPRFDTEV</sequence>
<dbReference type="GO" id="GO:0046983">
    <property type="term" value="F:protein dimerization activity"/>
    <property type="evidence" value="ECO:0007669"/>
    <property type="project" value="InterPro"/>
</dbReference>
<evidence type="ECO:0000313" key="3">
    <source>
        <dbReference type="EMBL" id="KAK3198797.1"/>
    </source>
</evidence>
<evidence type="ECO:0000313" key="4">
    <source>
        <dbReference type="Proteomes" id="UP001281410"/>
    </source>
</evidence>
<proteinExistence type="predicted"/>
<name>A0AAE0A1Y7_9ROSI</name>
<dbReference type="Proteomes" id="UP001281410">
    <property type="component" value="Unassembled WGS sequence"/>
</dbReference>
<evidence type="ECO:0008006" key="5">
    <source>
        <dbReference type="Google" id="ProtNLM"/>
    </source>
</evidence>
<dbReference type="PANTHER" id="PTHR23272">
    <property type="entry name" value="BED FINGER-RELATED"/>
    <property type="match status" value="1"/>
</dbReference>
<dbReference type="Pfam" id="PF14372">
    <property type="entry name" value="hAT-like_RNase-H"/>
    <property type="match status" value="1"/>
</dbReference>
<dbReference type="GO" id="GO:0003677">
    <property type="term" value="F:DNA binding"/>
    <property type="evidence" value="ECO:0007669"/>
    <property type="project" value="InterPro"/>
</dbReference>
<gene>
    <name evidence="3" type="ORF">Dsin_022212</name>
</gene>
<accession>A0AAE0A1Y7</accession>
<dbReference type="PANTHER" id="PTHR23272:SF193">
    <property type="entry name" value="OS07G0624100 PROTEIN"/>
    <property type="match status" value="1"/>
</dbReference>
<organism evidence="3 4">
    <name type="scientific">Dipteronia sinensis</name>
    <dbReference type="NCBI Taxonomy" id="43782"/>
    <lineage>
        <taxon>Eukaryota</taxon>
        <taxon>Viridiplantae</taxon>
        <taxon>Streptophyta</taxon>
        <taxon>Embryophyta</taxon>
        <taxon>Tracheophyta</taxon>
        <taxon>Spermatophyta</taxon>
        <taxon>Magnoliopsida</taxon>
        <taxon>eudicotyledons</taxon>
        <taxon>Gunneridae</taxon>
        <taxon>Pentapetalae</taxon>
        <taxon>rosids</taxon>
        <taxon>malvids</taxon>
        <taxon>Sapindales</taxon>
        <taxon>Sapindaceae</taxon>
        <taxon>Hippocastanoideae</taxon>
        <taxon>Acereae</taxon>
        <taxon>Dipteronia</taxon>
    </lineage>
</organism>
<dbReference type="Pfam" id="PF05699">
    <property type="entry name" value="Dimer_Tnp_hAT"/>
    <property type="match status" value="1"/>
</dbReference>
<reference evidence="3" key="1">
    <citation type="journal article" date="2023" name="Plant J.">
        <title>Genome sequences and population genomics provide insights into the demographic history, inbreeding, and mutation load of two 'living fossil' tree species of Dipteronia.</title>
        <authorList>
            <person name="Feng Y."/>
            <person name="Comes H.P."/>
            <person name="Chen J."/>
            <person name="Zhu S."/>
            <person name="Lu R."/>
            <person name="Zhang X."/>
            <person name="Li P."/>
            <person name="Qiu J."/>
            <person name="Olsen K.M."/>
            <person name="Qiu Y."/>
        </authorList>
    </citation>
    <scope>NUCLEOTIDE SEQUENCE</scope>
    <source>
        <strain evidence="3">NBL</strain>
    </source>
</reference>
<dbReference type="InterPro" id="IPR008906">
    <property type="entry name" value="HATC_C_dom"/>
</dbReference>
<comment type="caution">
    <text evidence="3">The sequence shown here is derived from an EMBL/GenBank/DDBJ whole genome shotgun (WGS) entry which is preliminary data.</text>
</comment>
<feature type="domain" description="hAT-like transposase RNase-H fold" evidence="2">
    <location>
        <begin position="7"/>
        <end position="80"/>
    </location>
</feature>
<dbReference type="AlphaFoldDB" id="A0AAE0A1Y7"/>
<evidence type="ECO:0000259" key="1">
    <source>
        <dbReference type="Pfam" id="PF05699"/>
    </source>
</evidence>
<dbReference type="InterPro" id="IPR025525">
    <property type="entry name" value="hAT-like_transposase_RNase-H"/>
</dbReference>